<gene>
    <name evidence="3" type="ORF">ACFO3O_02910</name>
</gene>
<comment type="caution">
    <text evidence="3">The sequence shown here is derived from an EMBL/GenBank/DDBJ whole genome shotgun (WGS) entry which is preliminary data.</text>
</comment>
<keyword evidence="4" id="KW-1185">Reference proteome</keyword>
<dbReference type="RefSeq" id="WP_144665787.1">
    <property type="nucleotide sequence ID" value="NZ_JBHSFV010000001.1"/>
</dbReference>
<proteinExistence type="predicted"/>
<accession>A0ABV9HU61</accession>
<evidence type="ECO:0000256" key="1">
    <source>
        <dbReference type="SAM" id="Coils"/>
    </source>
</evidence>
<feature type="coiled-coil region" evidence="1">
    <location>
        <begin position="194"/>
        <end position="254"/>
    </location>
</feature>
<evidence type="ECO:0000313" key="3">
    <source>
        <dbReference type="EMBL" id="MFC4632839.1"/>
    </source>
</evidence>
<name>A0ABV9HU61_9FLAO</name>
<feature type="region of interest" description="Disordered" evidence="2">
    <location>
        <begin position="1"/>
        <end position="22"/>
    </location>
</feature>
<protein>
    <recommendedName>
        <fullName evidence="5">XRE family transcriptional regulator</fullName>
    </recommendedName>
</protein>
<organism evidence="3 4">
    <name type="scientific">Dokdonia ponticola</name>
    <dbReference type="NCBI Taxonomy" id="2041041"/>
    <lineage>
        <taxon>Bacteria</taxon>
        <taxon>Pseudomonadati</taxon>
        <taxon>Bacteroidota</taxon>
        <taxon>Flavobacteriia</taxon>
        <taxon>Flavobacteriales</taxon>
        <taxon>Flavobacteriaceae</taxon>
        <taxon>Dokdonia</taxon>
    </lineage>
</organism>
<evidence type="ECO:0000256" key="2">
    <source>
        <dbReference type="SAM" id="MobiDB-lite"/>
    </source>
</evidence>
<keyword evidence="1" id="KW-0175">Coiled coil</keyword>
<dbReference type="Proteomes" id="UP001596043">
    <property type="component" value="Unassembled WGS sequence"/>
</dbReference>
<reference evidence="4" key="1">
    <citation type="journal article" date="2019" name="Int. J. Syst. Evol. Microbiol.">
        <title>The Global Catalogue of Microorganisms (GCM) 10K type strain sequencing project: providing services to taxonomists for standard genome sequencing and annotation.</title>
        <authorList>
            <consortium name="The Broad Institute Genomics Platform"/>
            <consortium name="The Broad Institute Genome Sequencing Center for Infectious Disease"/>
            <person name="Wu L."/>
            <person name="Ma J."/>
        </authorList>
    </citation>
    <scope>NUCLEOTIDE SEQUENCE [LARGE SCALE GENOMIC DNA]</scope>
    <source>
        <strain evidence="4">YJ-61-S</strain>
    </source>
</reference>
<evidence type="ECO:0008006" key="5">
    <source>
        <dbReference type="Google" id="ProtNLM"/>
    </source>
</evidence>
<sequence length="254" mass="29247">MNEKKERKRQEVIDNERHNMKQNPDYDTIDLKFIEAIDEVLEKNDELGLKPSNDSSLGKLIYPSNRSIISSVRSRAKHIPHLALINFAKLFDVDMNYFYSDRSLSYIPRVTTVNNNQDYSIKKTGKGSFVAHAGNGTIGDIKNVAKEIVTNNNTSLNPSAETVINNFIQQIDEACIPDFYRILNAIRDETGSTIEELKFHLKKKSKRLDKLNKRHHKELKAVNLKLVETNERLIKAQENEKATMEKYISVLEKK</sequence>
<feature type="compositionally biased region" description="Basic and acidic residues" evidence="2">
    <location>
        <begin position="1"/>
        <end position="19"/>
    </location>
</feature>
<dbReference type="EMBL" id="JBHSFV010000001">
    <property type="protein sequence ID" value="MFC4632839.1"/>
    <property type="molecule type" value="Genomic_DNA"/>
</dbReference>
<evidence type="ECO:0000313" key="4">
    <source>
        <dbReference type="Proteomes" id="UP001596043"/>
    </source>
</evidence>